<proteinExistence type="predicted"/>
<dbReference type="InParanoid" id="A0A024GA22"/>
<sequence>MLNRPTNLRTTWISSLGARKTFITSYWPWRRDAGLIVITFTKHFHLFISKVFIESCDRITIQFSQSRKISYDSEFVSRCTFALFRIPSILSCGWIISNVERLQLKTFVNAQASNPLLHPTAPHLW</sequence>
<dbReference type="AlphaFoldDB" id="A0A024GA22"/>
<dbReference type="EMBL" id="CAIX01000045">
    <property type="protein sequence ID" value="CCI43182.1"/>
    <property type="molecule type" value="Genomic_DNA"/>
</dbReference>
<reference evidence="1 2" key="1">
    <citation type="submission" date="2012-05" db="EMBL/GenBank/DDBJ databases">
        <title>Recombination and specialization in a pathogen metapopulation.</title>
        <authorList>
            <person name="Gardiner A."/>
            <person name="Kemen E."/>
            <person name="Schultz-Larsen T."/>
            <person name="MacLean D."/>
            <person name="Van Oosterhout C."/>
            <person name="Jones J.D.G."/>
        </authorList>
    </citation>
    <scope>NUCLEOTIDE SEQUENCE [LARGE SCALE GENOMIC DNA]</scope>
    <source>
        <strain evidence="1 2">Ac Nc2</strain>
    </source>
</reference>
<keyword evidence="2" id="KW-1185">Reference proteome</keyword>
<comment type="caution">
    <text evidence="1">The sequence shown here is derived from an EMBL/GenBank/DDBJ whole genome shotgun (WGS) entry which is preliminary data.</text>
</comment>
<organism evidence="1 2">
    <name type="scientific">Albugo candida</name>
    <dbReference type="NCBI Taxonomy" id="65357"/>
    <lineage>
        <taxon>Eukaryota</taxon>
        <taxon>Sar</taxon>
        <taxon>Stramenopiles</taxon>
        <taxon>Oomycota</taxon>
        <taxon>Peronosporomycetes</taxon>
        <taxon>Albuginales</taxon>
        <taxon>Albuginaceae</taxon>
        <taxon>Albugo</taxon>
    </lineage>
</organism>
<accession>A0A024GA22</accession>
<evidence type="ECO:0000313" key="1">
    <source>
        <dbReference type="EMBL" id="CCI43182.1"/>
    </source>
</evidence>
<protein>
    <submittedName>
        <fullName evidence="1">Uncharacterized protein</fullName>
    </submittedName>
</protein>
<gene>
    <name evidence="1" type="ORF">BN9_039660</name>
</gene>
<name>A0A024GA22_9STRA</name>
<dbReference type="Proteomes" id="UP000053237">
    <property type="component" value="Unassembled WGS sequence"/>
</dbReference>
<evidence type="ECO:0000313" key="2">
    <source>
        <dbReference type="Proteomes" id="UP000053237"/>
    </source>
</evidence>